<keyword evidence="2" id="KW-1185">Reference proteome</keyword>
<dbReference type="AlphaFoldDB" id="A0A7S7NWC0"/>
<organism evidence="1 2">
    <name type="scientific">Paludibaculum fermentans</name>
    <dbReference type="NCBI Taxonomy" id="1473598"/>
    <lineage>
        <taxon>Bacteria</taxon>
        <taxon>Pseudomonadati</taxon>
        <taxon>Acidobacteriota</taxon>
        <taxon>Terriglobia</taxon>
        <taxon>Bryobacterales</taxon>
        <taxon>Bryobacteraceae</taxon>
        <taxon>Paludibaculum</taxon>
    </lineage>
</organism>
<sequence length="99" mass="10626">MSILASFAEYAGQWEAPLRGVLHRPDCSGYESARIGLALAAQGYFEEAAFSAGAAAFFAETKQLAQEAVTGNPRALRTCLSILTETVDRNPEDLSDWVG</sequence>
<dbReference type="Proteomes" id="UP000593892">
    <property type="component" value="Chromosome"/>
</dbReference>
<evidence type="ECO:0000313" key="1">
    <source>
        <dbReference type="EMBL" id="QOY90964.1"/>
    </source>
</evidence>
<evidence type="ECO:0000313" key="2">
    <source>
        <dbReference type="Proteomes" id="UP000593892"/>
    </source>
</evidence>
<accession>A0A7S7NWC0</accession>
<protein>
    <submittedName>
        <fullName evidence="1">Uncharacterized protein</fullName>
    </submittedName>
</protein>
<dbReference type="EMBL" id="CP063849">
    <property type="protein sequence ID" value="QOY90964.1"/>
    <property type="molecule type" value="Genomic_DNA"/>
</dbReference>
<dbReference type="RefSeq" id="WP_194452621.1">
    <property type="nucleotide sequence ID" value="NZ_CP063849.1"/>
</dbReference>
<name>A0A7S7NWC0_PALFE</name>
<proteinExistence type="predicted"/>
<dbReference type="KEGG" id="pfer:IRI77_13755"/>
<gene>
    <name evidence="1" type="ORF">IRI77_13755</name>
</gene>
<reference evidence="1 2" key="1">
    <citation type="submission" date="2020-10" db="EMBL/GenBank/DDBJ databases">
        <title>Complete genome sequence of Paludibaculum fermentans P105T, a facultatively anaerobic acidobacterium capable of dissimilatory Fe(III) reduction.</title>
        <authorList>
            <person name="Dedysh S.N."/>
            <person name="Beletsky A.V."/>
            <person name="Kulichevskaya I.S."/>
            <person name="Mardanov A.V."/>
            <person name="Ravin N.V."/>
        </authorList>
    </citation>
    <scope>NUCLEOTIDE SEQUENCE [LARGE SCALE GENOMIC DNA]</scope>
    <source>
        <strain evidence="1 2">P105</strain>
    </source>
</reference>